<evidence type="ECO:0000256" key="4">
    <source>
        <dbReference type="ARBA" id="ARBA00022692"/>
    </source>
</evidence>
<comment type="caution">
    <text evidence="10">Lacks conserved residue(s) required for the propagation of feature annotation.</text>
</comment>
<dbReference type="PIRSF" id="PIRSF004557">
    <property type="entry name" value="SecY"/>
    <property type="match status" value="1"/>
</dbReference>
<evidence type="ECO:0000256" key="11">
    <source>
        <dbReference type="RuleBase" id="RU000537"/>
    </source>
</evidence>
<evidence type="ECO:0000256" key="2">
    <source>
        <dbReference type="ARBA" id="ARBA00005751"/>
    </source>
</evidence>
<comment type="caution">
    <text evidence="14">The sequence shown here is derived from an EMBL/GenBank/DDBJ whole genome shotgun (WGS) entry which is preliminary data.</text>
</comment>
<dbReference type="SUPFAM" id="SSF103491">
    <property type="entry name" value="Preprotein translocase SecY subunit"/>
    <property type="match status" value="1"/>
</dbReference>
<dbReference type="GO" id="GO:0006605">
    <property type="term" value="P:protein targeting"/>
    <property type="evidence" value="ECO:0007669"/>
    <property type="project" value="UniProtKB-UniRule"/>
</dbReference>
<evidence type="ECO:0000256" key="12">
    <source>
        <dbReference type="RuleBase" id="RU003484"/>
    </source>
</evidence>
<dbReference type="PANTHER" id="PTHR10906">
    <property type="entry name" value="SECY/SEC61-ALPHA FAMILY MEMBER"/>
    <property type="match status" value="1"/>
</dbReference>
<accession>A0A1F4V0I9</accession>
<evidence type="ECO:0000256" key="8">
    <source>
        <dbReference type="ARBA" id="ARBA00023136"/>
    </source>
</evidence>
<keyword evidence="4 10" id="KW-0812">Transmembrane</keyword>
<feature type="transmembrane region" description="Helical" evidence="10">
    <location>
        <begin position="352"/>
        <end position="374"/>
    </location>
</feature>
<dbReference type="HAMAP" id="MF_01465">
    <property type="entry name" value="SecY"/>
    <property type="match status" value="1"/>
</dbReference>
<dbReference type="EMBL" id="MEVF01000006">
    <property type="protein sequence ID" value="OGC50678.1"/>
    <property type="molecule type" value="Genomic_DNA"/>
</dbReference>
<comment type="subunit">
    <text evidence="10">Component of the Sec protein translocase complex. Heterotrimer consisting of SecY, SecE and SecG subunits. The heterotrimers can form oligomers, although 1 heterotrimer is thought to be able to translocate proteins. Interacts with the ribosome. Interacts with SecDF, and other proteins may be involved. Interacts with SecA.</text>
</comment>
<dbReference type="NCBIfam" id="TIGR00967">
    <property type="entry name" value="3a0501s007"/>
    <property type="match status" value="1"/>
</dbReference>
<comment type="similarity">
    <text evidence="2 10 13">Belongs to the SecY/SEC61-alpha family.</text>
</comment>
<dbReference type="InterPro" id="IPR023201">
    <property type="entry name" value="SecY_dom_sf"/>
</dbReference>
<feature type="transmembrane region" description="Helical" evidence="10">
    <location>
        <begin position="204"/>
        <end position="224"/>
    </location>
</feature>
<keyword evidence="6 10" id="KW-1133">Transmembrane helix</keyword>
<evidence type="ECO:0000256" key="6">
    <source>
        <dbReference type="ARBA" id="ARBA00022989"/>
    </source>
</evidence>
<feature type="transmembrane region" description="Helical" evidence="10">
    <location>
        <begin position="166"/>
        <end position="184"/>
    </location>
</feature>
<dbReference type="AlphaFoldDB" id="A0A1F4V0I9"/>
<dbReference type="InterPro" id="IPR026593">
    <property type="entry name" value="SecY"/>
</dbReference>
<evidence type="ECO:0000256" key="5">
    <source>
        <dbReference type="ARBA" id="ARBA00022927"/>
    </source>
</evidence>
<feature type="transmembrane region" description="Helical" evidence="10">
    <location>
        <begin position="245"/>
        <end position="270"/>
    </location>
</feature>
<gene>
    <name evidence="10" type="primary">secY</name>
    <name evidence="14" type="ORF">A3A69_02750</name>
</gene>
<comment type="subcellular location">
    <subcellularLocation>
        <location evidence="10">Cell membrane</location>
        <topology evidence="10">Multi-pass membrane protein</topology>
    </subcellularLocation>
    <subcellularLocation>
        <location evidence="1 12">Membrane</location>
        <topology evidence="1 12">Multi-pass membrane protein</topology>
    </subcellularLocation>
</comment>
<dbReference type="PROSITE" id="PS00756">
    <property type="entry name" value="SECY_2"/>
    <property type="match status" value="1"/>
</dbReference>
<dbReference type="InterPro" id="IPR030659">
    <property type="entry name" value="SecY_CS"/>
</dbReference>
<evidence type="ECO:0000256" key="9">
    <source>
        <dbReference type="ARBA" id="ARBA00039733"/>
    </source>
</evidence>
<dbReference type="Gene3D" id="1.10.3370.10">
    <property type="entry name" value="SecY subunit domain"/>
    <property type="match status" value="1"/>
</dbReference>
<proteinExistence type="inferred from homology"/>
<evidence type="ECO:0000256" key="13">
    <source>
        <dbReference type="RuleBase" id="RU004349"/>
    </source>
</evidence>
<dbReference type="GO" id="GO:0043952">
    <property type="term" value="P:protein transport by the Sec complex"/>
    <property type="evidence" value="ECO:0007669"/>
    <property type="project" value="UniProtKB-UniRule"/>
</dbReference>
<evidence type="ECO:0000256" key="3">
    <source>
        <dbReference type="ARBA" id="ARBA00022448"/>
    </source>
</evidence>
<keyword evidence="10" id="KW-1003">Cell membrane</keyword>
<dbReference type="GO" id="GO:0065002">
    <property type="term" value="P:intracellular protein transmembrane transport"/>
    <property type="evidence" value="ECO:0007669"/>
    <property type="project" value="UniProtKB-UniRule"/>
</dbReference>
<feature type="transmembrane region" description="Helical" evidence="10">
    <location>
        <begin position="140"/>
        <end position="159"/>
    </location>
</feature>
<evidence type="ECO:0000256" key="1">
    <source>
        <dbReference type="ARBA" id="ARBA00004141"/>
    </source>
</evidence>
<evidence type="ECO:0000256" key="7">
    <source>
        <dbReference type="ARBA" id="ARBA00023010"/>
    </source>
</evidence>
<evidence type="ECO:0000313" key="14">
    <source>
        <dbReference type="EMBL" id="OGC50678.1"/>
    </source>
</evidence>
<dbReference type="Proteomes" id="UP000177458">
    <property type="component" value="Unassembled WGS sequence"/>
</dbReference>
<feature type="transmembrane region" description="Helical" evidence="10">
    <location>
        <begin position="111"/>
        <end position="128"/>
    </location>
</feature>
<dbReference type="InterPro" id="IPR002208">
    <property type="entry name" value="SecY/SEC61-alpha"/>
</dbReference>
<feature type="transmembrane region" description="Helical" evidence="10">
    <location>
        <begin position="380"/>
        <end position="398"/>
    </location>
</feature>
<evidence type="ECO:0000313" key="15">
    <source>
        <dbReference type="Proteomes" id="UP000177458"/>
    </source>
</evidence>
<reference evidence="14 15" key="1">
    <citation type="journal article" date="2016" name="Nat. Commun.">
        <title>Thousands of microbial genomes shed light on interconnected biogeochemical processes in an aquifer system.</title>
        <authorList>
            <person name="Anantharaman K."/>
            <person name="Brown C.T."/>
            <person name="Hug L.A."/>
            <person name="Sharon I."/>
            <person name="Castelle C.J."/>
            <person name="Probst A.J."/>
            <person name="Thomas B.C."/>
            <person name="Singh A."/>
            <person name="Wilkins M.J."/>
            <person name="Karaoz U."/>
            <person name="Brodie E.L."/>
            <person name="Williams K.H."/>
            <person name="Hubbard S.S."/>
            <person name="Banfield J.F."/>
        </authorList>
    </citation>
    <scope>NUCLEOTIDE SEQUENCE [LARGE SCALE GENOMIC DNA]</scope>
</reference>
<dbReference type="FunFam" id="1.10.3370.10:FF:000001">
    <property type="entry name" value="Preprotein translocase subunit SecY"/>
    <property type="match status" value="1"/>
</dbReference>
<organism evidence="14 15">
    <name type="scientific">candidate division WWE3 bacterium RIFCSPLOWO2_01_FULL_37_15</name>
    <dbReference type="NCBI Taxonomy" id="1802622"/>
    <lineage>
        <taxon>Bacteria</taxon>
        <taxon>Katanobacteria</taxon>
    </lineage>
</organism>
<feature type="transmembrane region" description="Helical" evidence="10">
    <location>
        <begin position="297"/>
        <end position="316"/>
    </location>
</feature>
<comment type="function">
    <text evidence="10 11">The central subunit of the protein translocation channel SecYEG. Consists of two halves formed by TMs 1-5 and 6-10. These two domains form a lateral gate at the front which open onto the bilayer between TMs 2 and 7, and are clamped together by SecE at the back. The channel is closed by both a pore ring composed of hydrophobic SecY resides and a short helix (helix 2A) on the extracellular side of the membrane which forms a plug. The plug probably moves laterally to allow the channel to open. The ring and the pore may move independently.</text>
</comment>
<dbReference type="PROSITE" id="PS00755">
    <property type="entry name" value="SECY_1"/>
    <property type="match status" value="1"/>
</dbReference>
<keyword evidence="8 10" id="KW-0472">Membrane</keyword>
<sequence length="418" mass="45959">MLKFLKIPEIRRRIFLTLCIIFVFRLLAHIPVPGVDSSALKSYLQGSTLFGLFDLFSGGGFQNFSIVTMGLNPYINASIIVQLFTMMVPSLEELSKEGESGREKINMYTRLLTVPIALLQSYGVYFLLSKQGVINTLNPIQLIVLVLTLSAGTMLLMWIGELVTEYGVGNGISLLIFVGIISRLPLTSAQFVSTLNPDNFPNLIFFLAISLLIIFGVVIVNEGTRNIPLEYGRSGQKSQKVTNYLPIKINQAGVIPIIFAVSVVLIPSLISTPLQSSSNNVLSNIGNFLTNNLSPNAILYNILYFVLVVGFTYFYTTVQFNPEKISDDIKKRGGFVPGIRPGKNTTDYLKTVITRITLAGALFLGVIAILPYLVNQFTGVSAFSVGGTGLLIVVSVILETIRQLESMVVTKNYNKFLE</sequence>
<evidence type="ECO:0000256" key="10">
    <source>
        <dbReference type="HAMAP-Rule" id="MF_01465"/>
    </source>
</evidence>
<name>A0A1F4V0I9_UNCKA</name>
<keyword evidence="7 10" id="KW-0811">Translocation</keyword>
<keyword evidence="5 10" id="KW-0653">Protein transport</keyword>
<protein>
    <recommendedName>
        <fullName evidence="9 10">Protein translocase subunit SecY</fullName>
    </recommendedName>
</protein>
<dbReference type="Pfam" id="PF00344">
    <property type="entry name" value="SecY"/>
    <property type="match status" value="1"/>
</dbReference>
<keyword evidence="3 10" id="KW-0813">Transport</keyword>
<dbReference type="PRINTS" id="PR00303">
    <property type="entry name" value="SECYTRNLCASE"/>
</dbReference>
<dbReference type="GO" id="GO:0005886">
    <property type="term" value="C:plasma membrane"/>
    <property type="evidence" value="ECO:0007669"/>
    <property type="project" value="UniProtKB-SubCell"/>
</dbReference>